<proteinExistence type="inferred from homology"/>
<sequence>MSAPRRPGRGDTDEELMKLQEEFLAKQQKPSVHIIKMNRTNENDDRKPTPTLTGASNTTATPSCSSQPTETSPNKEFVTPKWISDPRAVYAPAGPEETSSFAKENESSQPKKKSLFALRMEKSRGNAKRTAGSEQQSSLQVNKFGEHSYIVMGKEAQYIHEQNVAQLEKLSVQEIEEERLKLMSQLSASTIKFLQSRRKSNQNVVNETLKPALETKSDANVPSAKSAALPLEKEASAGQKATPSRKKVFSNSFTAPQSPSQPKDPETDLLATLPINPDQAKQWLHMNVVEKDKLEWMKDLPPARKAPGPDEPYAARFDFQGLLLPYNDEKLEVNQGLHHHGDEPERPGYTLQELMQLSRSSVLQQRVMGLNSLGNVLLKAQLGIYDKVLQQNILKELLDASIFLLLRFSMDDISPPVVFAAMTAMRNLLFNEPDEASFDYFLGCEGGLQNPTLEVPYEETDAKKIQEQKEHEAELKDFEIIQLDVLRGAERTNLIVRLGYILDVLKGPPDVVLDLLLRIARHSRQLAEAVVSCGGLLRTIRDQLLTTHVIPSLAAGTGQLGYGEPSSKALRLMRVLAAHSRTIANTLLDKFNIMEPVMTYVSMSSPELPHIQGLVIQGYYLWQTFMSYGLASQSIIDLFPILMRQLHFHAQHTSLAGQGASPSGHELATALIGAVERACDIVLSDHNVLDPKPVFQLAKLVVDCQRKWLTQASSQTSEMPSWSGVKMLGATFNCLAAITNCARKQDLAESQSVLEKVESLVYEVVLPFGKSSCLQKLLDNLVSCSFFLSSCEIGTKRDPPNLPSLGAMEWGGENLLPGLLPHAPHPSLSGLLRFLAIFCEAFGSSNKLQSLLLENNALDKYIQALVTKPLRSSSHWFCRQEVYMLHHLVVLIVLQPSLVPSGSQIKYSQLAFRVVDMVQANDRYLITTLLPITVFSPEFIRWGMNSINTEKETHLIDESLERLSSIGSHYLNVLGVRFCKVLPPGQRMSLTSISKGTEPALPVDWHFAPVLVLYGQYDAQNRARCSERDTALVVTEALQFLFLMECLWPKARRPLSVTARWCRLALVFLAGSDLFLDSDVKRYLKVNLDLLLLQRDKLNFRENIPGLSSFYDLYGELLLQFSAVSYGDTLFGAFILLPLQQKQDPQLRRMIWGENAVVLHILSTPIDEVGVPMEEFLQPCEKEPSLLSCYLEFVAKGRIVERRCPVLYNVAVHHVSTFIKQYSDHPYAALLLKRINLIGNKAIQQLFLK</sequence>
<comment type="subcellular location">
    <subcellularLocation>
        <location evidence="1">Nucleus</location>
    </subcellularLocation>
</comment>
<evidence type="ECO:0000259" key="7">
    <source>
        <dbReference type="Pfam" id="PF08621"/>
    </source>
</evidence>
<evidence type="ECO:0000256" key="2">
    <source>
        <dbReference type="ARBA" id="ARBA00009953"/>
    </source>
</evidence>
<feature type="domain" description="RPAP1/MINIYO-like TPR repeats" evidence="8">
    <location>
        <begin position="1007"/>
        <end position="1223"/>
    </location>
</feature>
<dbReference type="GO" id="GO:0006366">
    <property type="term" value="P:transcription by RNA polymerase II"/>
    <property type="evidence" value="ECO:0007669"/>
    <property type="project" value="InterPro"/>
</dbReference>
<feature type="region of interest" description="Disordered" evidence="5">
    <location>
        <begin position="215"/>
        <end position="269"/>
    </location>
</feature>
<dbReference type="Proteomes" id="UP000515158">
    <property type="component" value="Unplaced"/>
</dbReference>
<accession>A0A6P8ZKE6</accession>
<gene>
    <name evidence="10" type="primary">LOC117642663</name>
</gene>
<dbReference type="InterPro" id="IPR039913">
    <property type="entry name" value="RPAP1/Rba50"/>
</dbReference>
<dbReference type="PANTHER" id="PTHR21483:SF18">
    <property type="entry name" value="RNA POLYMERASE II-ASSOCIATED PROTEIN 1"/>
    <property type="match status" value="1"/>
</dbReference>
<protein>
    <submittedName>
        <fullName evidence="10">RNA polymerase II-associated protein 1</fullName>
    </submittedName>
</protein>
<keyword evidence="9" id="KW-1185">Reference proteome</keyword>
<dbReference type="PANTHER" id="PTHR21483">
    <property type="entry name" value="RNA POLYMERASE II-ASSOCIATED PROTEIN 1"/>
    <property type="match status" value="1"/>
</dbReference>
<feature type="compositionally biased region" description="Polar residues" evidence="5">
    <location>
        <begin position="50"/>
        <end position="74"/>
    </location>
</feature>
<keyword evidence="3" id="KW-0804">Transcription</keyword>
<dbReference type="InParanoid" id="A0A6P8ZKE6"/>
<evidence type="ECO:0000313" key="9">
    <source>
        <dbReference type="Proteomes" id="UP000515158"/>
    </source>
</evidence>
<name>A0A6P8ZKE6_THRPL</name>
<evidence type="ECO:0000259" key="8">
    <source>
        <dbReference type="Pfam" id="PF25766"/>
    </source>
</evidence>
<dbReference type="Pfam" id="PF08620">
    <property type="entry name" value="RPAP1_C"/>
    <property type="match status" value="1"/>
</dbReference>
<dbReference type="Pfam" id="PF08621">
    <property type="entry name" value="RPAP1_N"/>
    <property type="match status" value="1"/>
</dbReference>
<evidence type="ECO:0000259" key="6">
    <source>
        <dbReference type="Pfam" id="PF08620"/>
    </source>
</evidence>
<dbReference type="FunCoup" id="A0A6P8ZKE6">
    <property type="interactions" value="1494"/>
</dbReference>
<feature type="domain" description="RPAP1 N-terminal" evidence="7">
    <location>
        <begin position="158"/>
        <end position="200"/>
    </location>
</feature>
<dbReference type="AlphaFoldDB" id="A0A6P8ZKE6"/>
<feature type="domain" description="RPAP1 C-terminal" evidence="6">
    <location>
        <begin position="315"/>
        <end position="380"/>
    </location>
</feature>
<dbReference type="InterPro" id="IPR013930">
    <property type="entry name" value="RPAP1_N"/>
</dbReference>
<evidence type="ECO:0000256" key="1">
    <source>
        <dbReference type="ARBA" id="ARBA00004123"/>
    </source>
</evidence>
<keyword evidence="4" id="KW-0539">Nucleus</keyword>
<feature type="region of interest" description="Disordered" evidence="5">
    <location>
        <begin position="23"/>
        <end position="139"/>
    </location>
</feature>
<evidence type="ECO:0000256" key="4">
    <source>
        <dbReference type="ARBA" id="ARBA00023242"/>
    </source>
</evidence>
<dbReference type="KEGG" id="tpal:117642663"/>
<organism evidence="10">
    <name type="scientific">Thrips palmi</name>
    <name type="common">Melon thrips</name>
    <dbReference type="NCBI Taxonomy" id="161013"/>
    <lineage>
        <taxon>Eukaryota</taxon>
        <taxon>Metazoa</taxon>
        <taxon>Ecdysozoa</taxon>
        <taxon>Arthropoda</taxon>
        <taxon>Hexapoda</taxon>
        <taxon>Insecta</taxon>
        <taxon>Pterygota</taxon>
        <taxon>Neoptera</taxon>
        <taxon>Paraneoptera</taxon>
        <taxon>Thysanoptera</taxon>
        <taxon>Terebrantia</taxon>
        <taxon>Thripoidea</taxon>
        <taxon>Thripidae</taxon>
        <taxon>Thrips</taxon>
    </lineage>
</organism>
<reference evidence="10" key="1">
    <citation type="submission" date="2025-08" db="UniProtKB">
        <authorList>
            <consortium name="RefSeq"/>
        </authorList>
    </citation>
    <scope>IDENTIFICATION</scope>
    <source>
        <tissue evidence="10">Total insect</tissue>
    </source>
</reference>
<feature type="compositionally biased region" description="Polar residues" evidence="5">
    <location>
        <begin position="249"/>
        <end position="261"/>
    </location>
</feature>
<dbReference type="InterPro" id="IPR057989">
    <property type="entry name" value="TPR_RPAP1/MINIYO-like"/>
</dbReference>
<dbReference type="OrthoDB" id="348201at2759"/>
<dbReference type="GeneID" id="117642663"/>
<evidence type="ECO:0000256" key="5">
    <source>
        <dbReference type="SAM" id="MobiDB-lite"/>
    </source>
</evidence>
<dbReference type="Pfam" id="PF25766">
    <property type="entry name" value="TPR_RPAP1"/>
    <property type="match status" value="1"/>
</dbReference>
<feature type="compositionally biased region" description="Basic and acidic residues" evidence="5">
    <location>
        <begin position="39"/>
        <end position="48"/>
    </location>
</feature>
<dbReference type="InterPro" id="IPR013929">
    <property type="entry name" value="RPAP1_C"/>
</dbReference>
<dbReference type="RefSeq" id="XP_034236969.1">
    <property type="nucleotide sequence ID" value="XM_034381078.1"/>
</dbReference>
<comment type="similarity">
    <text evidence="2">Belongs to the RPAP1 family.</text>
</comment>
<evidence type="ECO:0000256" key="3">
    <source>
        <dbReference type="ARBA" id="ARBA00023163"/>
    </source>
</evidence>
<evidence type="ECO:0000313" key="10">
    <source>
        <dbReference type="RefSeq" id="XP_034236969.1"/>
    </source>
</evidence>